<reference evidence="1" key="1">
    <citation type="submission" date="2023-05" db="EMBL/GenBank/DDBJ databases">
        <authorList>
            <person name="Stuckert A."/>
        </authorList>
    </citation>
    <scope>NUCLEOTIDE SEQUENCE</scope>
</reference>
<dbReference type="Proteomes" id="UP001162483">
    <property type="component" value="Unassembled WGS sequence"/>
</dbReference>
<accession>A0ABN9CQZ0</accession>
<gene>
    <name evidence="1" type="ORF">SPARVUS_LOCUS5641125</name>
</gene>
<dbReference type="EMBL" id="CATNWA010011969">
    <property type="protein sequence ID" value="CAI9562604.1"/>
    <property type="molecule type" value="Genomic_DNA"/>
</dbReference>
<protein>
    <submittedName>
        <fullName evidence="1">Uncharacterized protein</fullName>
    </submittedName>
</protein>
<evidence type="ECO:0000313" key="1">
    <source>
        <dbReference type="EMBL" id="CAI9562604.1"/>
    </source>
</evidence>
<feature type="non-terminal residue" evidence="1">
    <location>
        <position position="1"/>
    </location>
</feature>
<name>A0ABN9CQZ0_9NEOB</name>
<keyword evidence="2" id="KW-1185">Reference proteome</keyword>
<comment type="caution">
    <text evidence="1">The sequence shown here is derived from an EMBL/GenBank/DDBJ whole genome shotgun (WGS) entry which is preliminary data.</text>
</comment>
<evidence type="ECO:0000313" key="2">
    <source>
        <dbReference type="Proteomes" id="UP001162483"/>
    </source>
</evidence>
<feature type="non-terminal residue" evidence="1">
    <location>
        <position position="123"/>
    </location>
</feature>
<proteinExistence type="predicted"/>
<sequence length="123" mass="13544">DSPQVPGRRQEILTEETSVCKQYRSLPSAPARWFVLLCIAEQYKAVCLHSKVHTDKIVTQHTVNPLITPDVNPFLPSAITTVSVLFISIDHCIGVTGDVSDTKSVPSSVRMPAAVLQSRYNLL</sequence>
<organism evidence="1 2">
    <name type="scientific">Staurois parvus</name>
    <dbReference type="NCBI Taxonomy" id="386267"/>
    <lineage>
        <taxon>Eukaryota</taxon>
        <taxon>Metazoa</taxon>
        <taxon>Chordata</taxon>
        <taxon>Craniata</taxon>
        <taxon>Vertebrata</taxon>
        <taxon>Euteleostomi</taxon>
        <taxon>Amphibia</taxon>
        <taxon>Batrachia</taxon>
        <taxon>Anura</taxon>
        <taxon>Neobatrachia</taxon>
        <taxon>Ranoidea</taxon>
        <taxon>Ranidae</taxon>
        <taxon>Staurois</taxon>
    </lineage>
</organism>